<dbReference type="EMBL" id="ML213533">
    <property type="protein sequence ID" value="TFK46131.1"/>
    <property type="molecule type" value="Genomic_DNA"/>
</dbReference>
<reference evidence="1 2" key="1">
    <citation type="journal article" date="2019" name="Nat. Ecol. Evol.">
        <title>Megaphylogeny resolves global patterns of mushroom evolution.</title>
        <authorList>
            <person name="Varga T."/>
            <person name="Krizsan K."/>
            <person name="Foldi C."/>
            <person name="Dima B."/>
            <person name="Sanchez-Garcia M."/>
            <person name="Sanchez-Ramirez S."/>
            <person name="Szollosi G.J."/>
            <person name="Szarkandi J.G."/>
            <person name="Papp V."/>
            <person name="Albert L."/>
            <person name="Andreopoulos W."/>
            <person name="Angelini C."/>
            <person name="Antonin V."/>
            <person name="Barry K.W."/>
            <person name="Bougher N.L."/>
            <person name="Buchanan P."/>
            <person name="Buyck B."/>
            <person name="Bense V."/>
            <person name="Catcheside P."/>
            <person name="Chovatia M."/>
            <person name="Cooper J."/>
            <person name="Damon W."/>
            <person name="Desjardin D."/>
            <person name="Finy P."/>
            <person name="Geml J."/>
            <person name="Haridas S."/>
            <person name="Hughes K."/>
            <person name="Justo A."/>
            <person name="Karasinski D."/>
            <person name="Kautmanova I."/>
            <person name="Kiss B."/>
            <person name="Kocsube S."/>
            <person name="Kotiranta H."/>
            <person name="LaButti K.M."/>
            <person name="Lechner B.E."/>
            <person name="Liimatainen K."/>
            <person name="Lipzen A."/>
            <person name="Lukacs Z."/>
            <person name="Mihaltcheva S."/>
            <person name="Morgado L.N."/>
            <person name="Niskanen T."/>
            <person name="Noordeloos M.E."/>
            <person name="Ohm R.A."/>
            <person name="Ortiz-Santana B."/>
            <person name="Ovrebo C."/>
            <person name="Racz N."/>
            <person name="Riley R."/>
            <person name="Savchenko A."/>
            <person name="Shiryaev A."/>
            <person name="Soop K."/>
            <person name="Spirin V."/>
            <person name="Szebenyi C."/>
            <person name="Tomsovsky M."/>
            <person name="Tulloss R.E."/>
            <person name="Uehling J."/>
            <person name="Grigoriev I.V."/>
            <person name="Vagvolgyi C."/>
            <person name="Papp T."/>
            <person name="Martin F.M."/>
            <person name="Miettinen O."/>
            <person name="Hibbett D.S."/>
            <person name="Nagy L.G."/>
        </authorList>
    </citation>
    <scope>NUCLEOTIDE SEQUENCE [LARGE SCALE GENOMIC DNA]</scope>
    <source>
        <strain evidence="1 2">OMC1185</strain>
    </source>
</reference>
<protein>
    <recommendedName>
        <fullName evidence="3">DRBM domain-containing protein</fullName>
    </recommendedName>
</protein>
<organism evidence="1 2">
    <name type="scientific">Heliocybe sulcata</name>
    <dbReference type="NCBI Taxonomy" id="5364"/>
    <lineage>
        <taxon>Eukaryota</taxon>
        <taxon>Fungi</taxon>
        <taxon>Dikarya</taxon>
        <taxon>Basidiomycota</taxon>
        <taxon>Agaricomycotina</taxon>
        <taxon>Agaricomycetes</taxon>
        <taxon>Gloeophyllales</taxon>
        <taxon>Gloeophyllaceae</taxon>
        <taxon>Heliocybe</taxon>
    </lineage>
</organism>
<accession>A0A5C3MXE4</accession>
<evidence type="ECO:0000313" key="1">
    <source>
        <dbReference type="EMBL" id="TFK46131.1"/>
    </source>
</evidence>
<evidence type="ECO:0008006" key="3">
    <source>
        <dbReference type="Google" id="ProtNLM"/>
    </source>
</evidence>
<dbReference type="OrthoDB" id="3266938at2759"/>
<name>A0A5C3MXE4_9AGAM</name>
<dbReference type="AlphaFoldDB" id="A0A5C3MXE4"/>
<evidence type="ECO:0000313" key="2">
    <source>
        <dbReference type="Proteomes" id="UP000305948"/>
    </source>
</evidence>
<dbReference type="STRING" id="5364.A0A5C3MXE4"/>
<sequence length="128" mass="14679">MMLPDGTEVSYERARHFVEYYRRQFRFPPSHIKYNPIPVRAPNAWQAVMDFGGQHVGAGTASQKKNALKQCYLDVVRNLHGRYPKTWDDFMIIASNRSKKKQPFTQTGCLDFHDMASPVHGQGLPPSI</sequence>
<dbReference type="Proteomes" id="UP000305948">
    <property type="component" value="Unassembled WGS sequence"/>
</dbReference>
<keyword evidence="2" id="KW-1185">Reference proteome</keyword>
<proteinExistence type="predicted"/>
<gene>
    <name evidence="1" type="ORF">OE88DRAFT_1668318</name>
</gene>